<keyword evidence="4" id="KW-0686">Riboflavin biosynthesis</keyword>
<comment type="pathway">
    <text evidence="1">Cofactor biosynthesis; riboflavin biosynthesis.</text>
</comment>
<dbReference type="GO" id="GO:0009231">
    <property type="term" value="P:riboflavin biosynthetic process"/>
    <property type="evidence" value="ECO:0007669"/>
    <property type="project" value="UniProtKB-KW"/>
</dbReference>
<keyword evidence="13" id="KW-1185">Reference proteome</keyword>
<accession>A0AB34FFH6</accession>
<dbReference type="SUPFAM" id="SSF142695">
    <property type="entry name" value="RibA-like"/>
    <property type="match status" value="1"/>
</dbReference>
<protein>
    <recommendedName>
        <fullName evidence="3">GTP cyclohydrolase II</fullName>
        <ecNumber evidence="3">3.5.4.25</ecNumber>
    </recommendedName>
</protein>
<evidence type="ECO:0000256" key="1">
    <source>
        <dbReference type="ARBA" id="ARBA00005104"/>
    </source>
</evidence>
<feature type="compositionally biased region" description="Acidic residues" evidence="9">
    <location>
        <begin position="1201"/>
        <end position="1212"/>
    </location>
</feature>
<feature type="compositionally biased region" description="Low complexity" evidence="9">
    <location>
        <begin position="114"/>
        <end position="124"/>
    </location>
</feature>
<dbReference type="Gene3D" id="3.40.50.10990">
    <property type="entry name" value="GTP cyclohydrolase II"/>
    <property type="match status" value="1"/>
</dbReference>
<evidence type="ECO:0000256" key="4">
    <source>
        <dbReference type="ARBA" id="ARBA00022619"/>
    </source>
</evidence>
<feature type="compositionally biased region" description="Basic and acidic residues" evidence="9">
    <location>
        <begin position="900"/>
        <end position="915"/>
    </location>
</feature>
<dbReference type="PANTHER" id="PTHR21327">
    <property type="entry name" value="GTP CYCLOHYDROLASE II-RELATED"/>
    <property type="match status" value="1"/>
</dbReference>
<evidence type="ECO:0000256" key="3">
    <source>
        <dbReference type="ARBA" id="ARBA00012762"/>
    </source>
</evidence>
<feature type="compositionally biased region" description="Low complexity" evidence="9">
    <location>
        <begin position="85"/>
        <end position="96"/>
    </location>
</feature>
<dbReference type="EMBL" id="JAQHRD010000013">
    <property type="protein sequence ID" value="KAJ6437252.1"/>
    <property type="molecule type" value="Genomic_DNA"/>
</dbReference>
<feature type="compositionally biased region" description="Polar residues" evidence="9">
    <location>
        <begin position="1076"/>
        <end position="1089"/>
    </location>
</feature>
<feature type="region of interest" description="Disordered" evidence="9">
    <location>
        <begin position="1021"/>
        <end position="1047"/>
    </location>
</feature>
<evidence type="ECO:0000256" key="2">
    <source>
        <dbReference type="ARBA" id="ARBA00008131"/>
    </source>
</evidence>
<feature type="region of interest" description="Disordered" evidence="9">
    <location>
        <begin position="1240"/>
        <end position="1292"/>
    </location>
</feature>
<evidence type="ECO:0000313" key="12">
    <source>
        <dbReference type="EMBL" id="KAJ6437252.1"/>
    </source>
</evidence>
<feature type="compositionally biased region" description="Basic and acidic residues" evidence="9">
    <location>
        <begin position="49"/>
        <end position="58"/>
    </location>
</feature>
<keyword evidence="6" id="KW-0378">Hydrolase</keyword>
<feature type="compositionally biased region" description="Basic and acidic residues" evidence="9">
    <location>
        <begin position="953"/>
        <end position="969"/>
    </location>
</feature>
<feature type="compositionally biased region" description="Pro residues" evidence="9">
    <location>
        <begin position="97"/>
        <end position="113"/>
    </location>
</feature>
<evidence type="ECO:0000256" key="5">
    <source>
        <dbReference type="ARBA" id="ARBA00022741"/>
    </source>
</evidence>
<dbReference type="GO" id="GO:0005525">
    <property type="term" value="F:GTP binding"/>
    <property type="evidence" value="ECO:0007669"/>
    <property type="project" value="UniProtKB-KW"/>
</dbReference>
<feature type="compositionally biased region" description="Basic residues" evidence="9">
    <location>
        <begin position="848"/>
        <end position="860"/>
    </location>
</feature>
<feature type="region of interest" description="Disordered" evidence="9">
    <location>
        <begin position="529"/>
        <end position="550"/>
    </location>
</feature>
<evidence type="ECO:0000256" key="6">
    <source>
        <dbReference type="ARBA" id="ARBA00022801"/>
    </source>
</evidence>
<feature type="compositionally biased region" description="Polar residues" evidence="9">
    <location>
        <begin position="31"/>
        <end position="47"/>
    </location>
</feature>
<gene>
    <name evidence="12" type="primary">ribA</name>
    <name evidence="12" type="ORF">O9K51_10225</name>
</gene>
<dbReference type="NCBIfam" id="NF001591">
    <property type="entry name" value="PRK00393.1"/>
    <property type="match status" value="1"/>
</dbReference>
<dbReference type="Pfam" id="PF00925">
    <property type="entry name" value="GTP_cyclohydro2"/>
    <property type="match status" value="1"/>
</dbReference>
<feature type="compositionally biased region" description="Basic residues" evidence="9">
    <location>
        <begin position="1035"/>
        <end position="1044"/>
    </location>
</feature>
<dbReference type="InterPro" id="IPR036144">
    <property type="entry name" value="RibA-like_sf"/>
</dbReference>
<feature type="region of interest" description="Disordered" evidence="9">
    <location>
        <begin position="737"/>
        <end position="936"/>
    </location>
</feature>
<dbReference type="EC" id="3.5.4.25" evidence="3"/>
<comment type="catalytic activity">
    <reaction evidence="8">
        <text>GTP + 4 H2O = 2,5-diamino-6-hydroxy-4-(5-phosphoribosylamino)-pyrimidine + formate + 2 phosphate + 3 H(+)</text>
        <dbReference type="Rhea" id="RHEA:23704"/>
        <dbReference type="ChEBI" id="CHEBI:15377"/>
        <dbReference type="ChEBI" id="CHEBI:15378"/>
        <dbReference type="ChEBI" id="CHEBI:15740"/>
        <dbReference type="ChEBI" id="CHEBI:37565"/>
        <dbReference type="ChEBI" id="CHEBI:43474"/>
        <dbReference type="ChEBI" id="CHEBI:58614"/>
        <dbReference type="EC" id="3.5.4.25"/>
    </reaction>
</comment>
<feature type="region of interest" description="Disordered" evidence="9">
    <location>
        <begin position="568"/>
        <end position="616"/>
    </location>
</feature>
<dbReference type="Proteomes" id="UP001163105">
    <property type="component" value="Unassembled WGS sequence"/>
</dbReference>
<dbReference type="InterPro" id="IPR032677">
    <property type="entry name" value="GTP_cyclohydro_II"/>
</dbReference>
<evidence type="ECO:0000259" key="11">
    <source>
        <dbReference type="Pfam" id="PF24054"/>
    </source>
</evidence>
<feature type="region of interest" description="Disordered" evidence="9">
    <location>
        <begin position="1071"/>
        <end position="1124"/>
    </location>
</feature>
<feature type="compositionally biased region" description="Acidic residues" evidence="9">
    <location>
        <begin position="791"/>
        <end position="805"/>
    </location>
</feature>
<keyword evidence="5" id="KW-0547">Nucleotide-binding</keyword>
<feature type="region of interest" description="Disordered" evidence="9">
    <location>
        <begin position="951"/>
        <end position="998"/>
    </location>
</feature>
<feature type="compositionally biased region" description="Acidic residues" evidence="9">
    <location>
        <begin position="1268"/>
        <end position="1292"/>
    </location>
</feature>
<feature type="compositionally biased region" description="Acidic residues" evidence="9">
    <location>
        <begin position="585"/>
        <end position="616"/>
    </location>
</feature>
<keyword evidence="7" id="KW-0342">GTP-binding</keyword>
<evidence type="ECO:0000256" key="7">
    <source>
        <dbReference type="ARBA" id="ARBA00023134"/>
    </source>
</evidence>
<feature type="region of interest" description="Disordered" evidence="9">
    <location>
        <begin position="1196"/>
        <end position="1217"/>
    </location>
</feature>
<comment type="similarity">
    <text evidence="2">Belongs to the GTP cyclohydrolase II family.</text>
</comment>
<dbReference type="GO" id="GO:0003935">
    <property type="term" value="F:GTP cyclohydrolase II activity"/>
    <property type="evidence" value="ECO:0007669"/>
    <property type="project" value="UniProtKB-EC"/>
</dbReference>
<comment type="caution">
    <text evidence="12">The sequence shown here is derived from an EMBL/GenBank/DDBJ whole genome shotgun (WGS) entry which is preliminary data.</text>
</comment>
<dbReference type="InterPro" id="IPR000926">
    <property type="entry name" value="RibA"/>
</dbReference>
<feature type="compositionally biased region" description="Basic and acidic residues" evidence="9">
    <location>
        <begin position="1095"/>
        <end position="1112"/>
    </location>
</feature>
<feature type="domain" description="DUF7357" evidence="11">
    <location>
        <begin position="404"/>
        <end position="542"/>
    </location>
</feature>
<feature type="compositionally biased region" description="Acidic residues" evidence="9">
    <location>
        <begin position="739"/>
        <end position="774"/>
    </location>
</feature>
<sequence length="1292" mass="141092">MRFPASAHPPPSDSEMPSDTTPPPSDAGAESSGQLPSFYSPRTTAAGHQQHDRQDVDHLALPSPLHAAAGSSSSRQAMAEALAESQPPSQSHTPTHTQPPPSLLSPAFTPPQTPGTQTPSTAGPRGVPVDSSIPSGGCGTKKPRLLDTLPEVQCIVRARIPTVAGTEMFLHLYTNNVDSKEHLAIVFGNHIRSESLDAPREGETEMDRMVRGAYTGRLFPGRTTSGMAATPQQEAADAPVAQQSAETPLVRIHSECYTGETAWSARCDCGEQLDEAARLMGMPSNTAGGIIIYLRQEGRGIGLGEKLKAYNLQDLGSDTVEANLLLRHPADARSYGLATAMLRDLGQQDIRLLTNNPDKIRAIEGPNREIVVKERVAMVPLSWKGKGGFRSQEVEGYLKTKDPLRLRVTVQRHGIPEVKFVWPCARGAADLTVAQLLTQLNDVVPLESGEWGLEDYAVELVAPDDGSGRGYECLHFQQVQQVFKDEDQVLIRSLLGEDLKRRRLTGRHQISTDGKHLVDGLAFGRPWLRTPRDRPPMELPPRKRQRVIDYGVEEEYDDSYERPMLLLEAPEVGDDEGADRRVDDDSFADVEENDDEDIDDDDDDDRENPSEDDEDMAEELELLRRDNAIVGEDPAPTTNTDTEDALTRSVLDAFSHEMEVLQAAFPLSSVSVIGAELVRQKHNIIDTYLALKRSNDPDLTLDKMLEKMLGDPLFSGLHESDQQQEEAPPARPLIQVVDSESDDSSDSEETSSSDSSDSDASDEDDSESEDDGSFEDSSSADAAGSGSESESASESDSDSDSDSESSGDNRNVVTQVRHVAPEAPANSTKGTREVVRAESAPHTGLTKTQKRNARRRKLLAHKNSLTDSPGTPDALLSDQSLMERKEQLLRALGQGSNVDAQEKTDKEGEANHVADEPQESASKTSPETRRSRVDVGAGRRLLFGALGLKAPKSKADEEKIKQGLMKDVRPLNNSRIAEDKTEPEQAAASAEDEDPDEWRNHISYSAVECCHEGVVLSEPPFPFKQRWDPQQQGRHWGKGKRKRQSQGFNEEFYDDSAVFYEDGDFAGGAKRLRPGQTFNPFGTETTTAIQGGASDKAKEAQPTSKKPEKSDDVPPLPSDLGSLPTLTAATAKEGMVVTWKQMAMSKATRWQPEIVQMTGTVQAGSDEAQLHVLLAVRDREVKDRVYDAETGKRVYDKFEVPDSDSEDEAGEDDGQRIVSWAEAMDPRILRDVPAAPLTAAVTAKKPLIQEVEVDDAEPEGETKAAEGEVADDESSDSDSDSDSDSESEDEDE</sequence>
<evidence type="ECO:0000256" key="9">
    <source>
        <dbReference type="SAM" id="MobiDB-lite"/>
    </source>
</evidence>
<evidence type="ECO:0000259" key="10">
    <source>
        <dbReference type="Pfam" id="PF00925"/>
    </source>
</evidence>
<feature type="domain" description="GTP cyclohydrolase II" evidence="10">
    <location>
        <begin position="242"/>
        <end position="371"/>
    </location>
</feature>
<dbReference type="InterPro" id="IPR055781">
    <property type="entry name" value="DUF7357"/>
</dbReference>
<name>A0AB34FFH6_9HYPO</name>
<dbReference type="CDD" id="cd00641">
    <property type="entry name" value="GTP_cyclohydro2"/>
    <property type="match status" value="1"/>
</dbReference>
<feature type="compositionally biased region" description="Low complexity" evidence="9">
    <location>
        <begin position="775"/>
        <end position="790"/>
    </location>
</feature>
<dbReference type="Pfam" id="PF24054">
    <property type="entry name" value="DUF7357"/>
    <property type="match status" value="1"/>
</dbReference>
<feature type="compositionally biased region" description="Low complexity" evidence="9">
    <location>
        <begin position="59"/>
        <end position="74"/>
    </location>
</feature>
<evidence type="ECO:0000313" key="13">
    <source>
        <dbReference type="Proteomes" id="UP001163105"/>
    </source>
</evidence>
<organism evidence="12 13">
    <name type="scientific">Purpureocillium lavendulum</name>
    <dbReference type="NCBI Taxonomy" id="1247861"/>
    <lineage>
        <taxon>Eukaryota</taxon>
        <taxon>Fungi</taxon>
        <taxon>Dikarya</taxon>
        <taxon>Ascomycota</taxon>
        <taxon>Pezizomycotina</taxon>
        <taxon>Sordariomycetes</taxon>
        <taxon>Hypocreomycetidae</taxon>
        <taxon>Hypocreales</taxon>
        <taxon>Ophiocordycipitaceae</taxon>
        <taxon>Purpureocillium</taxon>
    </lineage>
</organism>
<evidence type="ECO:0000256" key="8">
    <source>
        <dbReference type="ARBA" id="ARBA00049295"/>
    </source>
</evidence>
<reference evidence="12" key="1">
    <citation type="submission" date="2023-01" db="EMBL/GenBank/DDBJ databases">
        <title>The growth and conidiation of Purpureocillium lavendulum are regulated by nitrogen source and histone H3K14 acetylation.</title>
        <authorList>
            <person name="Tang P."/>
            <person name="Han J."/>
            <person name="Zhang C."/>
            <person name="Tang P."/>
            <person name="Qi F."/>
            <person name="Zhang K."/>
            <person name="Liang L."/>
        </authorList>
    </citation>
    <scope>NUCLEOTIDE SEQUENCE</scope>
    <source>
        <strain evidence="12">YMF1.00683</strain>
    </source>
</reference>
<proteinExistence type="inferred from homology"/>
<feature type="region of interest" description="Disordered" evidence="9">
    <location>
        <begin position="1"/>
        <end position="143"/>
    </location>
</feature>
<dbReference type="PANTHER" id="PTHR21327:SF29">
    <property type="entry name" value="GTP CYCLOHYDROLASE-2"/>
    <property type="match status" value="1"/>
</dbReference>